<proteinExistence type="predicted"/>
<keyword evidence="3" id="KW-1185">Reference proteome</keyword>
<evidence type="ECO:0000313" key="3">
    <source>
        <dbReference type="Proteomes" id="UP000503278"/>
    </source>
</evidence>
<keyword evidence="1" id="KW-0812">Transmembrane</keyword>
<name>A0A7L5E4N9_9SPHI</name>
<keyword evidence="1" id="KW-1133">Transmembrane helix</keyword>
<evidence type="ECO:0000313" key="2">
    <source>
        <dbReference type="EMBL" id="QJD96694.1"/>
    </source>
</evidence>
<dbReference type="EMBL" id="CP051682">
    <property type="protein sequence ID" value="QJD96694.1"/>
    <property type="molecule type" value="Genomic_DNA"/>
</dbReference>
<organism evidence="2 3">
    <name type="scientific">Mucilaginibacter robiniae</name>
    <dbReference type="NCBI Taxonomy" id="2728022"/>
    <lineage>
        <taxon>Bacteria</taxon>
        <taxon>Pseudomonadati</taxon>
        <taxon>Bacteroidota</taxon>
        <taxon>Sphingobacteriia</taxon>
        <taxon>Sphingobacteriales</taxon>
        <taxon>Sphingobacteriaceae</taxon>
        <taxon>Mucilaginibacter</taxon>
    </lineage>
</organism>
<keyword evidence="1" id="KW-0472">Membrane</keyword>
<evidence type="ECO:0000256" key="1">
    <source>
        <dbReference type="SAM" id="Phobius"/>
    </source>
</evidence>
<dbReference type="KEGG" id="mrob:HH214_12830"/>
<dbReference type="Proteomes" id="UP000503278">
    <property type="component" value="Chromosome"/>
</dbReference>
<accession>A0A7L5E4N9</accession>
<reference evidence="2 3" key="1">
    <citation type="submission" date="2020-04" db="EMBL/GenBank/DDBJ databases">
        <title>Genome sequencing of novel species.</title>
        <authorList>
            <person name="Heo J."/>
            <person name="Kim S.-J."/>
            <person name="Kim J.-S."/>
            <person name="Hong S.-B."/>
            <person name="Kwon S.-W."/>
        </authorList>
    </citation>
    <scope>NUCLEOTIDE SEQUENCE [LARGE SCALE GENOMIC DNA]</scope>
    <source>
        <strain evidence="2 3">F39-2</strain>
    </source>
</reference>
<gene>
    <name evidence="2" type="ORF">HH214_12830</name>
</gene>
<dbReference type="AlphaFoldDB" id="A0A7L5E4N9"/>
<dbReference type="RefSeq" id="WP_169608232.1">
    <property type="nucleotide sequence ID" value="NZ_CP051682.1"/>
</dbReference>
<sequence length="49" mass="5535">MSALSNNISSNDLHPKDKQGAYYLLALWLMAVLLFLSAYYDDILSSVLR</sequence>
<feature type="transmembrane region" description="Helical" evidence="1">
    <location>
        <begin position="21"/>
        <end position="40"/>
    </location>
</feature>
<protein>
    <submittedName>
        <fullName evidence="2">Uncharacterized protein</fullName>
    </submittedName>
</protein>